<dbReference type="Gene3D" id="2.40.50.140">
    <property type="entry name" value="Nucleic acid-binding proteins"/>
    <property type="match status" value="1"/>
</dbReference>
<keyword evidence="1" id="KW-0472">Membrane</keyword>
<dbReference type="PANTHER" id="PTHR33507:SF3">
    <property type="entry name" value="INNER MEMBRANE PROTEIN YBBJ"/>
    <property type="match status" value="1"/>
</dbReference>
<organism evidence="2 3">
    <name type="scientific">Paraglaciecola algarum</name>
    <dbReference type="NCBI Taxonomy" id="3050085"/>
    <lineage>
        <taxon>Bacteria</taxon>
        <taxon>Pseudomonadati</taxon>
        <taxon>Pseudomonadota</taxon>
        <taxon>Gammaproteobacteria</taxon>
        <taxon>Alteromonadales</taxon>
        <taxon>Alteromonadaceae</taxon>
        <taxon>Paraglaciecola</taxon>
    </lineage>
</organism>
<dbReference type="EMBL" id="JAKGAS010000002">
    <property type="protein sequence ID" value="MCF2947347.1"/>
    <property type="molecule type" value="Genomic_DNA"/>
</dbReference>
<keyword evidence="3" id="KW-1185">Reference proteome</keyword>
<keyword evidence="1" id="KW-1133">Transmembrane helix</keyword>
<gene>
    <name evidence="2" type="ORF">L0668_04450</name>
</gene>
<accession>A0ABS9D5P6</accession>
<comment type="caution">
    <text evidence="2">The sequence shown here is derived from an EMBL/GenBank/DDBJ whole genome shotgun (WGS) entry which is preliminary data.</text>
</comment>
<dbReference type="PANTHER" id="PTHR33507">
    <property type="entry name" value="INNER MEMBRANE PROTEIN YBBJ"/>
    <property type="match status" value="1"/>
</dbReference>
<proteinExistence type="predicted"/>
<reference evidence="2 3" key="1">
    <citation type="submission" date="2022-01" db="EMBL/GenBank/DDBJ databases">
        <title>Paraglaciecola sp. G1-23.</title>
        <authorList>
            <person name="Jin M.S."/>
            <person name="Han D.M."/>
            <person name="Kim H.M."/>
            <person name="Jeon C.O."/>
        </authorList>
    </citation>
    <scope>NUCLEOTIDE SEQUENCE [LARGE SCALE GENOMIC DNA]</scope>
    <source>
        <strain evidence="2 3">G1-23</strain>
    </source>
</reference>
<evidence type="ECO:0000313" key="2">
    <source>
        <dbReference type="EMBL" id="MCF2947347.1"/>
    </source>
</evidence>
<feature type="transmembrane region" description="Helical" evidence="1">
    <location>
        <begin position="57"/>
        <end position="76"/>
    </location>
</feature>
<dbReference type="RefSeq" id="WP_235310877.1">
    <property type="nucleotide sequence ID" value="NZ_JAKGAS010000002.1"/>
</dbReference>
<sequence>MDWAYNNLAESLLILGILLLVIEILVLGFSTFVLFFVGLAAIVTSAFLFIEIIPNTLLSACLSTGIITALLATVLWKPLKNSQNKVDKTKAKSDLIGHSFVLTEDVSPEYSPSYRYSGIEWKLESANPISVGTSVVVIDVSVGKFTIEAKI</sequence>
<name>A0ABS9D5P6_9ALTE</name>
<feature type="transmembrane region" description="Helical" evidence="1">
    <location>
        <begin position="12"/>
        <end position="37"/>
    </location>
</feature>
<evidence type="ECO:0000256" key="1">
    <source>
        <dbReference type="SAM" id="Phobius"/>
    </source>
</evidence>
<dbReference type="InterPro" id="IPR052165">
    <property type="entry name" value="Membrane_assoc_protease"/>
</dbReference>
<protein>
    <submittedName>
        <fullName evidence="2">NfeD family protein</fullName>
    </submittedName>
</protein>
<dbReference type="InterPro" id="IPR012340">
    <property type="entry name" value="NA-bd_OB-fold"/>
</dbReference>
<evidence type="ECO:0000313" key="3">
    <source>
        <dbReference type="Proteomes" id="UP001521137"/>
    </source>
</evidence>
<dbReference type="Proteomes" id="UP001521137">
    <property type="component" value="Unassembled WGS sequence"/>
</dbReference>
<keyword evidence="1" id="KW-0812">Transmembrane</keyword>